<dbReference type="InterPro" id="IPR006750">
    <property type="entry name" value="YdcZ"/>
</dbReference>
<keyword evidence="1" id="KW-0472">Membrane</keyword>
<dbReference type="EMBL" id="JNSL01000153">
    <property type="protein sequence ID" value="KGA14289.1"/>
    <property type="molecule type" value="Genomic_DNA"/>
</dbReference>
<feature type="transmembrane region" description="Helical" evidence="1">
    <location>
        <begin position="272"/>
        <end position="290"/>
    </location>
</feature>
<accession>A0A094PX37</accession>
<feature type="transmembrane region" description="Helical" evidence="1">
    <location>
        <begin position="244"/>
        <end position="266"/>
    </location>
</feature>
<organism evidence="2">
    <name type="scientific">freshwater metagenome</name>
    <dbReference type="NCBI Taxonomy" id="449393"/>
    <lineage>
        <taxon>unclassified sequences</taxon>
        <taxon>metagenomes</taxon>
        <taxon>ecological metagenomes</taxon>
    </lineage>
</organism>
<feature type="transmembrane region" description="Helical" evidence="1">
    <location>
        <begin position="146"/>
        <end position="168"/>
    </location>
</feature>
<reference evidence="2" key="1">
    <citation type="submission" date="2014-06" db="EMBL/GenBank/DDBJ databases">
        <title>Key roles for freshwater Actinobacteria revealed by deep metagenomic sequencing.</title>
        <authorList>
            <person name="Ghai R."/>
            <person name="Mizuno C.M."/>
            <person name="Picazo A."/>
            <person name="Camacho A."/>
            <person name="Rodriguez-Valera F."/>
        </authorList>
    </citation>
    <scope>NUCLEOTIDE SEQUENCE</scope>
</reference>
<sequence length="296" mass="30080">MANSLQARVNGAASEAIDHPIIAAMMSVGGGFVLSALIVASRRRTRAAARRLLVHGRTGALKPWNYFAGFGGGIFILGQALVVPAFGVTIYIIAVVAGQTAASLLVDRIGIGPAGKQAVTRLRVIAAIVAVAGVAISSLGRGEVGSIALAAILYGLAAGAATAAQYGLNGTIAKVTESAMVTSALNFGMGFTLLTALLVINTVILGNPLSVPPSMVETPWLWLGGPLGMLFIASAALFVRYLGVLVFTLASVAGQLGGALLLDLVFPTPGTVLSVFVLVGLIVTATGVYLSTIRRT</sequence>
<feature type="transmembrane region" description="Helical" evidence="1">
    <location>
        <begin position="88"/>
        <end position="106"/>
    </location>
</feature>
<keyword evidence="1" id="KW-1133">Transmembrane helix</keyword>
<feature type="transmembrane region" description="Helical" evidence="1">
    <location>
        <begin position="20"/>
        <end position="42"/>
    </location>
</feature>
<evidence type="ECO:0000256" key="1">
    <source>
        <dbReference type="SAM" id="Phobius"/>
    </source>
</evidence>
<protein>
    <recommendedName>
        <fullName evidence="3">EamA domain-containing protein</fullName>
    </recommendedName>
</protein>
<feature type="transmembrane region" description="Helical" evidence="1">
    <location>
        <begin position="220"/>
        <end position="239"/>
    </location>
</feature>
<feature type="transmembrane region" description="Helical" evidence="1">
    <location>
        <begin position="63"/>
        <end position="82"/>
    </location>
</feature>
<dbReference type="GO" id="GO:0005886">
    <property type="term" value="C:plasma membrane"/>
    <property type="evidence" value="ECO:0007669"/>
    <property type="project" value="TreeGrafter"/>
</dbReference>
<feature type="transmembrane region" description="Helical" evidence="1">
    <location>
        <begin position="118"/>
        <end position="140"/>
    </location>
</feature>
<evidence type="ECO:0000313" key="2">
    <source>
        <dbReference type="EMBL" id="KGA14289.1"/>
    </source>
</evidence>
<dbReference type="PANTHER" id="PTHR34821:SF2">
    <property type="entry name" value="INNER MEMBRANE PROTEIN YDCZ"/>
    <property type="match status" value="1"/>
</dbReference>
<dbReference type="Pfam" id="PF04657">
    <property type="entry name" value="DMT_YdcZ"/>
    <property type="match status" value="2"/>
</dbReference>
<proteinExistence type="predicted"/>
<keyword evidence="1" id="KW-0812">Transmembrane</keyword>
<dbReference type="PANTHER" id="PTHR34821">
    <property type="entry name" value="INNER MEMBRANE PROTEIN YDCZ"/>
    <property type="match status" value="1"/>
</dbReference>
<name>A0A094PX37_9ZZZZ</name>
<gene>
    <name evidence="2" type="ORF">GM51_17615</name>
</gene>
<dbReference type="AlphaFoldDB" id="A0A094PX37"/>
<feature type="transmembrane region" description="Helical" evidence="1">
    <location>
        <begin position="180"/>
        <end position="200"/>
    </location>
</feature>
<comment type="caution">
    <text evidence="2">The sequence shown here is derived from an EMBL/GenBank/DDBJ whole genome shotgun (WGS) entry which is preliminary data.</text>
</comment>
<evidence type="ECO:0008006" key="3">
    <source>
        <dbReference type="Google" id="ProtNLM"/>
    </source>
</evidence>